<organism evidence="3 4">
    <name type="scientific">Pseudomonas rubra</name>
    <dbReference type="NCBI Taxonomy" id="2942627"/>
    <lineage>
        <taxon>Bacteria</taxon>
        <taxon>Pseudomonadati</taxon>
        <taxon>Pseudomonadota</taxon>
        <taxon>Gammaproteobacteria</taxon>
        <taxon>Pseudomonadales</taxon>
        <taxon>Pseudomonadaceae</taxon>
        <taxon>Pseudomonas</taxon>
    </lineage>
</organism>
<reference evidence="3 4" key="1">
    <citation type="submission" date="2022-05" db="EMBL/GenBank/DDBJ databases">
        <title>Novel Pseudomonas spp. Isolated from a Rainbow Trout Aquaculture Facility.</title>
        <authorList>
            <person name="Testerman T."/>
            <person name="Graf J."/>
        </authorList>
    </citation>
    <scope>NUCLEOTIDE SEQUENCE [LARGE SCALE GENOMIC DNA]</scope>
    <source>
        <strain evidence="3 4">ID1025</strain>
    </source>
</reference>
<name>A0ABT5PFC7_9PSED</name>
<feature type="domain" description="Antitoxin Xre/MbcA/ParS-like toxin-binding" evidence="2">
    <location>
        <begin position="78"/>
        <end position="122"/>
    </location>
</feature>
<dbReference type="InterPro" id="IPR024467">
    <property type="entry name" value="Xre/MbcA/ParS-like_toxin-bd"/>
</dbReference>
<keyword evidence="1" id="KW-1277">Toxin-antitoxin system</keyword>
<keyword evidence="4" id="KW-1185">Reference proteome</keyword>
<dbReference type="EMBL" id="JAMDGZ010000072">
    <property type="protein sequence ID" value="MDD1017024.1"/>
    <property type="molecule type" value="Genomic_DNA"/>
</dbReference>
<dbReference type="Pfam" id="PF07362">
    <property type="entry name" value="CcdA"/>
    <property type="match status" value="1"/>
</dbReference>
<dbReference type="RefSeq" id="WP_273895646.1">
    <property type="nucleotide sequence ID" value="NZ_JAMDGP010000065.1"/>
</dbReference>
<evidence type="ECO:0000259" key="2">
    <source>
        <dbReference type="Pfam" id="PF09722"/>
    </source>
</evidence>
<protein>
    <submittedName>
        <fullName evidence="3">Type II toxin-antitoxin system CcdA family antitoxin</fullName>
    </submittedName>
</protein>
<accession>A0ABT5PFC7</accession>
<dbReference type="InterPro" id="IPR009956">
    <property type="entry name" value="Post-segregation_anti-tox_CcdA"/>
</dbReference>
<gene>
    <name evidence="3" type="ORF">M5G17_25515</name>
</gene>
<sequence>MPLGYDPNASKQAVNLLVNSDLLVRAAVIDLNLSVVLENAIAEAVARSHEGEQGLEENRDATLDESVDQIDPNVLTAAIGVFGNATLAKKWLITPARALGNKRPSEADAEEVMDLIGRIENGFGA</sequence>
<evidence type="ECO:0000313" key="3">
    <source>
        <dbReference type="EMBL" id="MDD1017024.1"/>
    </source>
</evidence>
<evidence type="ECO:0000256" key="1">
    <source>
        <dbReference type="ARBA" id="ARBA00022649"/>
    </source>
</evidence>
<proteinExistence type="predicted"/>
<evidence type="ECO:0000313" key="4">
    <source>
        <dbReference type="Proteomes" id="UP001148184"/>
    </source>
</evidence>
<comment type="caution">
    <text evidence="3">The sequence shown here is derived from an EMBL/GenBank/DDBJ whole genome shotgun (WGS) entry which is preliminary data.</text>
</comment>
<dbReference type="Pfam" id="PF09722">
    <property type="entry name" value="Xre_MbcA_ParS_C"/>
    <property type="match status" value="1"/>
</dbReference>
<dbReference type="Proteomes" id="UP001148184">
    <property type="component" value="Unassembled WGS sequence"/>
</dbReference>